<proteinExistence type="inferred from homology"/>
<dbReference type="Pfam" id="PF02812">
    <property type="entry name" value="ELFV_dehydrog_N"/>
    <property type="match status" value="1"/>
</dbReference>
<reference evidence="7" key="1">
    <citation type="journal article" date="2019" name="Int. J. Syst. Evol. Microbiol.">
        <title>The Global Catalogue of Microorganisms (GCM) 10K type strain sequencing project: providing services to taxonomists for standard genome sequencing and annotation.</title>
        <authorList>
            <consortium name="The Broad Institute Genomics Platform"/>
            <consortium name="The Broad Institute Genome Sequencing Center for Infectious Disease"/>
            <person name="Wu L."/>
            <person name="Ma J."/>
        </authorList>
    </citation>
    <scope>NUCLEOTIDE SEQUENCE [LARGE SCALE GENOMIC DNA]</scope>
    <source>
        <strain evidence="7">JCM 18303</strain>
    </source>
</reference>
<dbReference type="Proteomes" id="UP001428817">
    <property type="component" value="Unassembled WGS sequence"/>
</dbReference>
<comment type="caution">
    <text evidence="6">The sequence shown here is derived from an EMBL/GenBank/DDBJ whole genome shotgun (WGS) entry which is preliminary data.</text>
</comment>
<dbReference type="PANTHER" id="PTHR42722:SF1">
    <property type="entry name" value="VALINE DEHYDROGENASE"/>
    <property type="match status" value="1"/>
</dbReference>
<protein>
    <submittedName>
        <fullName evidence="6">Amino acid dehydrogenase</fullName>
    </submittedName>
</protein>
<dbReference type="RefSeq" id="WP_185065803.1">
    <property type="nucleotide sequence ID" value="NZ_BAABJP010000068.1"/>
</dbReference>
<dbReference type="SUPFAM" id="SSF53223">
    <property type="entry name" value="Aminoacid dehydrogenase-like, N-terminal domain"/>
    <property type="match status" value="1"/>
</dbReference>
<accession>A0ABP9RGH0</accession>
<dbReference type="Pfam" id="PF00208">
    <property type="entry name" value="ELFV_dehydrog"/>
    <property type="match status" value="2"/>
</dbReference>
<dbReference type="InterPro" id="IPR036291">
    <property type="entry name" value="NAD(P)-bd_dom_sf"/>
</dbReference>
<sequence>MSHLDVPAALEQRDFEQLVLCRDPGAGLRSVIAVHDTTMGPSLGGVRMRSYPDHEAAVRDALDLAEAMTYKSALAGLALGGGKSVINADPTPENKARLLPAHARYVASLGGRYIPGVDMGTTAEDMELIGRWAPVVSSRSDPSASTARGVVSAMRAALAWLGTDRLDGVRVAVQGLGNVGRHVARMLHAEGARLLVADIAADRARAAAGELGAEAVDGRDLLRADVEVVCPCAAGGVITEAVVDQLKARLVVGAANNLLAAPELAGALAARGIAHVPDFVANAGGVMECEAEIRDDFSTLAARVDAIGDTTTTILRRAAETGKDVVTVAVELARAKLAANRADRPAFPTS</sequence>
<evidence type="ECO:0000313" key="7">
    <source>
        <dbReference type="Proteomes" id="UP001428817"/>
    </source>
</evidence>
<dbReference type="PIRSF" id="PIRSF000188">
    <property type="entry name" value="Phe_leu_dh"/>
    <property type="match status" value="1"/>
</dbReference>
<dbReference type="Gene3D" id="3.40.50.720">
    <property type="entry name" value="NAD(P)-binding Rossmann-like Domain"/>
    <property type="match status" value="1"/>
</dbReference>
<gene>
    <name evidence="6" type="ORF">GCM10023321_85030</name>
</gene>
<keyword evidence="7" id="KW-1185">Reference proteome</keyword>
<dbReference type="SMART" id="SM00839">
    <property type="entry name" value="ELFV_dehydrog"/>
    <property type="match status" value="1"/>
</dbReference>
<name>A0ABP9RGH0_9PSEU</name>
<evidence type="ECO:0000256" key="2">
    <source>
        <dbReference type="ARBA" id="ARBA00023002"/>
    </source>
</evidence>
<comment type="similarity">
    <text evidence="1 4">Belongs to the Glu/Leu/Phe/Val dehydrogenases family.</text>
</comment>
<dbReference type="PROSITE" id="PS00074">
    <property type="entry name" value="GLFV_DEHYDROGENASE"/>
    <property type="match status" value="1"/>
</dbReference>
<dbReference type="SUPFAM" id="SSF51735">
    <property type="entry name" value="NAD(P)-binding Rossmann-fold domains"/>
    <property type="match status" value="1"/>
</dbReference>
<dbReference type="Gene3D" id="3.40.50.10860">
    <property type="entry name" value="Leucine Dehydrogenase, chain A, domain 1"/>
    <property type="match status" value="1"/>
</dbReference>
<dbReference type="PRINTS" id="PR00082">
    <property type="entry name" value="GLFDHDRGNASE"/>
</dbReference>
<evidence type="ECO:0000259" key="5">
    <source>
        <dbReference type="SMART" id="SM00839"/>
    </source>
</evidence>
<dbReference type="InterPro" id="IPR006096">
    <property type="entry name" value="Glu/Leu/Phe/Val/Trp_DH_C"/>
</dbReference>
<evidence type="ECO:0000313" key="6">
    <source>
        <dbReference type="EMBL" id="GAA5176491.1"/>
    </source>
</evidence>
<keyword evidence="2 4" id="KW-0560">Oxidoreductase</keyword>
<evidence type="ECO:0000256" key="1">
    <source>
        <dbReference type="ARBA" id="ARBA00006382"/>
    </source>
</evidence>
<dbReference type="InterPro" id="IPR046346">
    <property type="entry name" value="Aminoacid_DH-like_N_sf"/>
</dbReference>
<dbReference type="EMBL" id="BAABJP010000068">
    <property type="protein sequence ID" value="GAA5176491.1"/>
    <property type="molecule type" value="Genomic_DNA"/>
</dbReference>
<evidence type="ECO:0000256" key="4">
    <source>
        <dbReference type="RuleBase" id="RU004417"/>
    </source>
</evidence>
<organism evidence="6 7">
    <name type="scientific">Pseudonocardia eucalypti</name>
    <dbReference type="NCBI Taxonomy" id="648755"/>
    <lineage>
        <taxon>Bacteria</taxon>
        <taxon>Bacillati</taxon>
        <taxon>Actinomycetota</taxon>
        <taxon>Actinomycetes</taxon>
        <taxon>Pseudonocardiales</taxon>
        <taxon>Pseudonocardiaceae</taxon>
        <taxon>Pseudonocardia</taxon>
    </lineage>
</organism>
<keyword evidence="3" id="KW-0520">NAD</keyword>
<dbReference type="InterPro" id="IPR016211">
    <property type="entry name" value="Glu/Phe/Leu/Val/Trp_DH_bac/arc"/>
</dbReference>
<feature type="domain" description="Glutamate/phenylalanine/leucine/valine/L-tryptophan dehydrogenase C-terminal" evidence="5">
    <location>
        <begin position="140"/>
        <end position="345"/>
    </location>
</feature>
<dbReference type="InterPro" id="IPR006095">
    <property type="entry name" value="Glu/Leu/Phe/Val/Trp_DH"/>
</dbReference>
<dbReference type="InterPro" id="IPR033524">
    <property type="entry name" value="Glu/Leu/Phe/Val_DH_AS"/>
</dbReference>
<dbReference type="PANTHER" id="PTHR42722">
    <property type="entry name" value="LEUCINE DEHYDROGENASE"/>
    <property type="match status" value="1"/>
</dbReference>
<evidence type="ECO:0000256" key="3">
    <source>
        <dbReference type="ARBA" id="ARBA00023027"/>
    </source>
</evidence>
<dbReference type="InterPro" id="IPR006097">
    <property type="entry name" value="Glu/Leu/Phe/Val/Trp_DH_dimer"/>
</dbReference>